<dbReference type="AlphaFoldDB" id="A0A934WPJ7"/>
<evidence type="ECO:0000313" key="1">
    <source>
        <dbReference type="EMBL" id="MBK6008661.1"/>
    </source>
</evidence>
<gene>
    <name evidence="1" type="ORF">JJB11_21380</name>
</gene>
<dbReference type="Proteomes" id="UP000630528">
    <property type="component" value="Unassembled WGS sequence"/>
</dbReference>
<evidence type="ECO:0000313" key="2">
    <source>
        <dbReference type="Proteomes" id="UP000630528"/>
    </source>
</evidence>
<dbReference type="RefSeq" id="WP_201176362.1">
    <property type="nucleotide sequence ID" value="NZ_JAEPWM010000011.1"/>
</dbReference>
<comment type="caution">
    <text evidence="1">The sequence shown here is derived from an EMBL/GenBank/DDBJ whole genome shotgun (WGS) entry which is preliminary data.</text>
</comment>
<protein>
    <submittedName>
        <fullName evidence="1">Uncharacterized protein</fullName>
    </submittedName>
</protein>
<organism evidence="1 2">
    <name type="scientific">Ramlibacter ginsenosidimutans</name>
    <dbReference type="NCBI Taxonomy" id="502333"/>
    <lineage>
        <taxon>Bacteria</taxon>
        <taxon>Pseudomonadati</taxon>
        <taxon>Pseudomonadota</taxon>
        <taxon>Betaproteobacteria</taxon>
        <taxon>Burkholderiales</taxon>
        <taxon>Comamonadaceae</taxon>
        <taxon>Ramlibacter</taxon>
    </lineage>
</organism>
<keyword evidence="2" id="KW-1185">Reference proteome</keyword>
<sequence length="70" mass="7607">MTLKPESKYPNRRSYVLKMRSDATPGELAGRIENLVTGQQREFASGGELLASIARDLESAPDGDAKTTLP</sequence>
<accession>A0A934WPJ7</accession>
<name>A0A934WPJ7_9BURK</name>
<dbReference type="EMBL" id="JAEPWM010000011">
    <property type="protein sequence ID" value="MBK6008661.1"/>
    <property type="molecule type" value="Genomic_DNA"/>
</dbReference>
<proteinExistence type="predicted"/>
<reference evidence="1" key="2">
    <citation type="submission" date="2021-01" db="EMBL/GenBank/DDBJ databases">
        <authorList>
            <person name="Kang M."/>
        </authorList>
    </citation>
    <scope>NUCLEOTIDE SEQUENCE</scope>
    <source>
        <strain evidence="1">KACC 17527</strain>
    </source>
</reference>
<reference evidence="1" key="1">
    <citation type="journal article" date="2012" name="J. Microbiol. Biotechnol.">
        <title>Ramlibacter ginsenosidimutans sp. nov., with ginsenoside-converting activity.</title>
        <authorList>
            <person name="Wang L."/>
            <person name="An D.S."/>
            <person name="Kim S.G."/>
            <person name="Jin F.X."/>
            <person name="Kim S.C."/>
            <person name="Lee S.T."/>
            <person name="Im W.T."/>
        </authorList>
    </citation>
    <scope>NUCLEOTIDE SEQUENCE</scope>
    <source>
        <strain evidence="1">KACC 17527</strain>
    </source>
</reference>